<name>A0A9D4SVC2_RHISA</name>
<evidence type="ECO:0000256" key="7">
    <source>
        <dbReference type="SAM" id="MobiDB-lite"/>
    </source>
</evidence>
<evidence type="ECO:0000256" key="5">
    <source>
        <dbReference type="ARBA" id="ARBA00023136"/>
    </source>
</evidence>
<dbReference type="InterPro" id="IPR036259">
    <property type="entry name" value="MFS_trans_sf"/>
</dbReference>
<dbReference type="GO" id="GO:0016020">
    <property type="term" value="C:membrane"/>
    <property type="evidence" value="ECO:0007669"/>
    <property type="project" value="UniProtKB-SubCell"/>
</dbReference>
<keyword evidence="5 8" id="KW-0472">Membrane</keyword>
<gene>
    <name evidence="9" type="ORF">HPB52_019881</name>
</gene>
<comment type="similarity">
    <text evidence="6">Belongs to the glycoside-pentoside-hexuronide (GPH) cation symporter transporter (TC 2.A.2) family.</text>
</comment>
<evidence type="ECO:0000313" key="10">
    <source>
        <dbReference type="Proteomes" id="UP000821837"/>
    </source>
</evidence>
<comment type="subcellular location">
    <subcellularLocation>
        <location evidence="1">Membrane</location>
        <topology evidence="1">Multi-pass membrane protein</topology>
    </subcellularLocation>
</comment>
<dbReference type="Pfam" id="PF07690">
    <property type="entry name" value="MFS_1"/>
    <property type="match status" value="1"/>
</dbReference>
<feature type="transmembrane region" description="Helical" evidence="8">
    <location>
        <begin position="205"/>
        <end position="225"/>
    </location>
</feature>
<dbReference type="AlphaFoldDB" id="A0A9D4SVC2"/>
<evidence type="ECO:0000256" key="2">
    <source>
        <dbReference type="ARBA" id="ARBA00022448"/>
    </source>
</evidence>
<feature type="transmembrane region" description="Helical" evidence="8">
    <location>
        <begin position="455"/>
        <end position="477"/>
    </location>
</feature>
<feature type="transmembrane region" description="Helical" evidence="8">
    <location>
        <begin position="532"/>
        <end position="553"/>
    </location>
</feature>
<feature type="transmembrane region" description="Helical" evidence="8">
    <location>
        <begin position="166"/>
        <end position="184"/>
    </location>
</feature>
<evidence type="ECO:0000256" key="3">
    <source>
        <dbReference type="ARBA" id="ARBA00022692"/>
    </source>
</evidence>
<keyword evidence="4 8" id="KW-1133">Transmembrane helix</keyword>
<reference evidence="9" key="2">
    <citation type="submission" date="2021-09" db="EMBL/GenBank/DDBJ databases">
        <authorList>
            <person name="Jia N."/>
            <person name="Wang J."/>
            <person name="Shi W."/>
            <person name="Du L."/>
            <person name="Sun Y."/>
            <person name="Zhan W."/>
            <person name="Jiang J."/>
            <person name="Wang Q."/>
            <person name="Zhang B."/>
            <person name="Ji P."/>
            <person name="Sakyi L.B."/>
            <person name="Cui X."/>
            <person name="Yuan T."/>
            <person name="Jiang B."/>
            <person name="Yang W."/>
            <person name="Lam T.T.-Y."/>
            <person name="Chang Q."/>
            <person name="Ding S."/>
            <person name="Wang X."/>
            <person name="Zhu J."/>
            <person name="Ruan X."/>
            <person name="Zhao L."/>
            <person name="Wei J."/>
            <person name="Que T."/>
            <person name="Du C."/>
            <person name="Cheng J."/>
            <person name="Dai P."/>
            <person name="Han X."/>
            <person name="Huang E."/>
            <person name="Gao Y."/>
            <person name="Liu J."/>
            <person name="Shao H."/>
            <person name="Ye R."/>
            <person name="Li L."/>
            <person name="Wei W."/>
            <person name="Wang X."/>
            <person name="Wang C."/>
            <person name="Huo Q."/>
            <person name="Li W."/>
            <person name="Guo W."/>
            <person name="Chen H."/>
            <person name="Chen S."/>
            <person name="Zhou L."/>
            <person name="Zhou L."/>
            <person name="Ni X."/>
            <person name="Tian J."/>
            <person name="Zhou Y."/>
            <person name="Sheng Y."/>
            <person name="Liu T."/>
            <person name="Pan Y."/>
            <person name="Xia L."/>
            <person name="Li J."/>
            <person name="Zhao F."/>
            <person name="Cao W."/>
        </authorList>
    </citation>
    <scope>NUCLEOTIDE SEQUENCE</scope>
    <source>
        <strain evidence="9">Rsan-2018</strain>
        <tissue evidence="9">Larvae</tissue>
    </source>
</reference>
<feature type="region of interest" description="Disordered" evidence="7">
    <location>
        <begin position="305"/>
        <end position="328"/>
    </location>
</feature>
<dbReference type="InterPro" id="IPR011701">
    <property type="entry name" value="MFS"/>
</dbReference>
<evidence type="ECO:0000313" key="9">
    <source>
        <dbReference type="EMBL" id="KAH7952193.1"/>
    </source>
</evidence>
<evidence type="ECO:0000256" key="6">
    <source>
        <dbReference type="ARBA" id="ARBA00038193"/>
    </source>
</evidence>
<dbReference type="VEuPathDB" id="VectorBase:RSAN_056045"/>
<dbReference type="EMBL" id="JABSTV010001251">
    <property type="protein sequence ID" value="KAH7952193.1"/>
    <property type="molecule type" value="Genomic_DNA"/>
</dbReference>
<protein>
    <submittedName>
        <fullName evidence="9">Uncharacterized protein</fullName>
    </submittedName>
</protein>
<dbReference type="Proteomes" id="UP000821837">
    <property type="component" value="Chromosome 5"/>
</dbReference>
<dbReference type="Gene3D" id="1.20.1250.20">
    <property type="entry name" value="MFS general substrate transporter like domains"/>
    <property type="match status" value="1"/>
</dbReference>
<dbReference type="CDD" id="cd17313">
    <property type="entry name" value="MFS_SLC45_SUC"/>
    <property type="match status" value="1"/>
</dbReference>
<feature type="transmembrane region" description="Helical" evidence="8">
    <location>
        <begin position="245"/>
        <end position="265"/>
    </location>
</feature>
<evidence type="ECO:0000256" key="8">
    <source>
        <dbReference type="SAM" id="Phobius"/>
    </source>
</evidence>
<proteinExistence type="inferred from homology"/>
<evidence type="ECO:0000256" key="1">
    <source>
        <dbReference type="ARBA" id="ARBA00004141"/>
    </source>
</evidence>
<feature type="transmembrane region" description="Helical" evidence="8">
    <location>
        <begin position="31"/>
        <end position="53"/>
    </location>
</feature>
<keyword evidence="3 8" id="KW-0812">Transmembrane</keyword>
<reference evidence="9" key="1">
    <citation type="journal article" date="2020" name="Cell">
        <title>Large-Scale Comparative Analyses of Tick Genomes Elucidate Their Genetic Diversity and Vector Capacities.</title>
        <authorList>
            <consortium name="Tick Genome and Microbiome Consortium (TIGMIC)"/>
            <person name="Jia N."/>
            <person name="Wang J."/>
            <person name="Shi W."/>
            <person name="Du L."/>
            <person name="Sun Y."/>
            <person name="Zhan W."/>
            <person name="Jiang J.F."/>
            <person name="Wang Q."/>
            <person name="Zhang B."/>
            <person name="Ji P."/>
            <person name="Bell-Sakyi L."/>
            <person name="Cui X.M."/>
            <person name="Yuan T.T."/>
            <person name="Jiang B.G."/>
            <person name="Yang W.F."/>
            <person name="Lam T.T."/>
            <person name="Chang Q.C."/>
            <person name="Ding S.J."/>
            <person name="Wang X.J."/>
            <person name="Zhu J.G."/>
            <person name="Ruan X.D."/>
            <person name="Zhao L."/>
            <person name="Wei J.T."/>
            <person name="Ye R.Z."/>
            <person name="Que T.C."/>
            <person name="Du C.H."/>
            <person name="Zhou Y.H."/>
            <person name="Cheng J.X."/>
            <person name="Dai P.F."/>
            <person name="Guo W.B."/>
            <person name="Han X.H."/>
            <person name="Huang E.J."/>
            <person name="Li L.F."/>
            <person name="Wei W."/>
            <person name="Gao Y.C."/>
            <person name="Liu J.Z."/>
            <person name="Shao H.Z."/>
            <person name="Wang X."/>
            <person name="Wang C.C."/>
            <person name="Yang T.C."/>
            <person name="Huo Q.B."/>
            <person name="Li W."/>
            <person name="Chen H.Y."/>
            <person name="Chen S.E."/>
            <person name="Zhou L.G."/>
            <person name="Ni X.B."/>
            <person name="Tian J.H."/>
            <person name="Sheng Y."/>
            <person name="Liu T."/>
            <person name="Pan Y.S."/>
            <person name="Xia L.Y."/>
            <person name="Li J."/>
            <person name="Zhao F."/>
            <person name="Cao W.C."/>
        </authorList>
    </citation>
    <scope>NUCLEOTIDE SEQUENCE</scope>
    <source>
        <strain evidence="9">Rsan-2018</strain>
    </source>
</reference>
<dbReference type="PANTHER" id="PTHR19432">
    <property type="entry name" value="SUGAR TRANSPORTER"/>
    <property type="match status" value="1"/>
</dbReference>
<keyword evidence="10" id="KW-1185">Reference proteome</keyword>
<organism evidence="9 10">
    <name type="scientific">Rhipicephalus sanguineus</name>
    <name type="common">Brown dog tick</name>
    <name type="synonym">Ixodes sanguineus</name>
    <dbReference type="NCBI Taxonomy" id="34632"/>
    <lineage>
        <taxon>Eukaryota</taxon>
        <taxon>Metazoa</taxon>
        <taxon>Ecdysozoa</taxon>
        <taxon>Arthropoda</taxon>
        <taxon>Chelicerata</taxon>
        <taxon>Arachnida</taxon>
        <taxon>Acari</taxon>
        <taxon>Parasitiformes</taxon>
        <taxon>Ixodida</taxon>
        <taxon>Ixodoidea</taxon>
        <taxon>Ixodidae</taxon>
        <taxon>Rhipicephalinae</taxon>
        <taxon>Rhipicephalus</taxon>
        <taxon>Rhipicephalus</taxon>
    </lineage>
</organism>
<evidence type="ECO:0000256" key="4">
    <source>
        <dbReference type="ARBA" id="ARBA00022989"/>
    </source>
</evidence>
<feature type="transmembrane region" description="Helical" evidence="8">
    <location>
        <begin position="398"/>
        <end position="419"/>
    </location>
</feature>
<dbReference type="PANTHER" id="PTHR19432:SF35">
    <property type="entry name" value="SOLUTE CARRIER FAMILY 45 MEMBER 3 ISOFORM X1"/>
    <property type="match status" value="1"/>
</dbReference>
<comment type="caution">
    <text evidence="9">The sequence shown here is derived from an EMBL/GenBank/DDBJ whole genome shotgun (WGS) entry which is preliminary data.</text>
</comment>
<feature type="transmembrane region" description="Helical" evidence="8">
    <location>
        <begin position="101"/>
        <end position="119"/>
    </location>
</feature>
<feature type="transmembrane region" description="Helical" evidence="8">
    <location>
        <begin position="356"/>
        <end position="378"/>
    </location>
</feature>
<dbReference type="SUPFAM" id="SSF103473">
    <property type="entry name" value="MFS general substrate transporter"/>
    <property type="match status" value="2"/>
</dbReference>
<feature type="transmembrane region" description="Helical" evidence="8">
    <location>
        <begin position="59"/>
        <end position="80"/>
    </location>
</feature>
<keyword evidence="2" id="KW-0813">Transport</keyword>
<accession>A0A9D4SVC2</accession>
<sequence>MGSGDIQCPLDVSDVPRKYAHIFRKKKTWELVMLSGAVCGIELCYAAETAFIGPILLGLGIPISFVALAMCLSPALGFFVTPVLGSMSDTCTSRMGRRRPFIIIFALGMLLGLILLPNGQDLGIALGDSGVNVLGEGNDVIPESNSTNLSNNSTTGNVAYHSWSKHGWGIMFTIVGFVFLDMCCDGCQSPARSYVLDVTIVSDHARALSMFTVLSGLSGAVGYVMGGIDWESTAVGASLGGHVKTVFGIVGAFFVGCIVLTLSSFREMPLPVVRAATAAGYFDQGGGHGEYERFTNDDASGCEETESMELARQKSSGPSKARGKEVDDEAPPTFKEYLLSIIYMPRTMMILCLTNLFCWMALVSYSLFLTDFVGAVVYGGDPVAPMGTESYRVYQSGVRLGCFGLAIDSVTCALYSLFIEKLVHRFGAKPIYILGQAAYSVSVALLAMFRTKAAVLLVSPAAGLLYATQFTMPFILVDHYHSSSMVEADADWSERGLGTDIALVSSMMFPAQLLLSLCAGPMVRLFGGSPTVIMYGASLVSACGALCAMRVTYHRFSGDEVKELAGQDRGQQRFYENGWSAGAVPASPSSQPAELGLAPAPVTTATQSLTTTQCSSLVLGPQPEAVLGA</sequence>
<dbReference type="GO" id="GO:0008506">
    <property type="term" value="F:sucrose:proton symporter activity"/>
    <property type="evidence" value="ECO:0007669"/>
    <property type="project" value="TreeGrafter"/>
</dbReference>